<dbReference type="InterPro" id="IPR023186">
    <property type="entry name" value="IUNH"/>
</dbReference>
<name>A0A1X7NDA5_9LACT</name>
<evidence type="ECO:0000313" key="4">
    <source>
        <dbReference type="EMBL" id="SMH34784.1"/>
    </source>
</evidence>
<reference evidence="4 5" key="1">
    <citation type="submission" date="2017-04" db="EMBL/GenBank/DDBJ databases">
        <authorList>
            <person name="Afonso C.L."/>
            <person name="Miller P.J."/>
            <person name="Scott M.A."/>
            <person name="Spackman E."/>
            <person name="Goraichik I."/>
            <person name="Dimitrov K.M."/>
            <person name="Suarez D.L."/>
            <person name="Swayne D.E."/>
        </authorList>
    </citation>
    <scope>NUCLEOTIDE SEQUENCE [LARGE SCALE GENOMIC DNA]</scope>
    <source>
        <strain evidence="4 5">LMG26642</strain>
    </source>
</reference>
<evidence type="ECO:0000313" key="5">
    <source>
        <dbReference type="Proteomes" id="UP000193435"/>
    </source>
</evidence>
<dbReference type="CDD" id="cd02651">
    <property type="entry name" value="nuc_hydro_IU_UC_XIUA"/>
    <property type="match status" value="1"/>
</dbReference>
<dbReference type="PANTHER" id="PTHR12304:SF15">
    <property type="entry name" value="NON-SPECIFIC RIBONUCLEOSIDE HYDROLASE RIHC"/>
    <property type="match status" value="1"/>
</dbReference>
<dbReference type="RefSeq" id="WP_085559832.1">
    <property type="nucleotide sequence ID" value="NZ_FOAH01000005.1"/>
</dbReference>
<gene>
    <name evidence="4" type="ORF">SAMN04488700_1712</name>
</gene>
<dbReference type="PANTHER" id="PTHR12304">
    <property type="entry name" value="INOSINE-URIDINE PREFERRING NUCLEOSIDE HYDROLASE"/>
    <property type="match status" value="1"/>
</dbReference>
<dbReference type="Proteomes" id="UP000193435">
    <property type="component" value="Unassembled WGS sequence"/>
</dbReference>
<keyword evidence="2" id="KW-0326">Glycosidase</keyword>
<dbReference type="PROSITE" id="PS01247">
    <property type="entry name" value="IUNH"/>
    <property type="match status" value="1"/>
</dbReference>
<organism evidence="4 5">
    <name type="scientific">Carnobacterium iners</name>
    <dbReference type="NCBI Taxonomy" id="1073423"/>
    <lineage>
        <taxon>Bacteria</taxon>
        <taxon>Bacillati</taxon>
        <taxon>Bacillota</taxon>
        <taxon>Bacilli</taxon>
        <taxon>Lactobacillales</taxon>
        <taxon>Carnobacteriaceae</taxon>
        <taxon>Carnobacterium</taxon>
    </lineage>
</organism>
<dbReference type="InterPro" id="IPR015910">
    <property type="entry name" value="I/U_nuclsd_hydro_CS"/>
</dbReference>
<dbReference type="GO" id="GO:0008477">
    <property type="term" value="F:purine nucleosidase activity"/>
    <property type="evidence" value="ECO:0007669"/>
    <property type="project" value="TreeGrafter"/>
</dbReference>
<evidence type="ECO:0000256" key="1">
    <source>
        <dbReference type="ARBA" id="ARBA00022801"/>
    </source>
</evidence>
<dbReference type="STRING" id="1073423.SAMN04488700_1712"/>
<keyword evidence="5" id="KW-1185">Reference proteome</keyword>
<dbReference type="GO" id="GO:0045437">
    <property type="term" value="F:uridine nucleosidase activity"/>
    <property type="evidence" value="ECO:0007669"/>
    <property type="project" value="UniProtKB-ARBA"/>
</dbReference>
<dbReference type="EMBL" id="FXBJ01000002">
    <property type="protein sequence ID" value="SMH34784.1"/>
    <property type="molecule type" value="Genomic_DNA"/>
</dbReference>
<feature type="domain" description="Inosine/uridine-preferring nucleoside hydrolase" evidence="3">
    <location>
        <begin position="6"/>
        <end position="296"/>
    </location>
</feature>
<dbReference type="AlphaFoldDB" id="A0A1X7NDA5"/>
<accession>A0A1X7NDA5</accession>
<protein>
    <submittedName>
        <fullName evidence="4">Non-specific riboncleoside hydrolase</fullName>
    </submittedName>
</protein>
<sequence>MIKKQIIIDTDPGIDDAVALAIALYSDEVEVKLITTVAGNVGLEYVTQNTLKLLQFFNKDVPVAKGLDAPLIKEIINAGAIHGETGMEGYTFEEPTDRLLLKEHAVNAMRETILTSQEPITIIGIGPLTNIAMLLKMYPETQSNIKEIIFMGGSLTRGNSGVMSEYNIDFDPEAAKIVFDSGVPIVMVGLDLGLKALILLEDSMKIKEMNKIGDMFYHLFKRYRGGSMHTGLTMYDSTAIAYLLRPDLFEVVETFIDVELNGTYTTGATIVDLKGFLKKEANATVCLDINQEAFKKWFLTSIEHCTE</sequence>
<proteinExistence type="predicted"/>
<dbReference type="Gene3D" id="3.90.245.10">
    <property type="entry name" value="Ribonucleoside hydrolase-like"/>
    <property type="match status" value="1"/>
</dbReference>
<keyword evidence="1 4" id="KW-0378">Hydrolase</keyword>
<dbReference type="OrthoDB" id="9797882at2"/>
<evidence type="ECO:0000259" key="3">
    <source>
        <dbReference type="Pfam" id="PF01156"/>
    </source>
</evidence>
<dbReference type="GO" id="GO:0006152">
    <property type="term" value="P:purine nucleoside catabolic process"/>
    <property type="evidence" value="ECO:0007669"/>
    <property type="project" value="TreeGrafter"/>
</dbReference>
<evidence type="ECO:0000256" key="2">
    <source>
        <dbReference type="ARBA" id="ARBA00023295"/>
    </source>
</evidence>
<dbReference type="InterPro" id="IPR001910">
    <property type="entry name" value="Inosine/uridine_hydrolase_dom"/>
</dbReference>
<dbReference type="NCBIfam" id="NF008036">
    <property type="entry name" value="PRK10768.1"/>
    <property type="match status" value="1"/>
</dbReference>
<dbReference type="InterPro" id="IPR036452">
    <property type="entry name" value="Ribo_hydro-like"/>
</dbReference>
<dbReference type="GO" id="GO:0005829">
    <property type="term" value="C:cytosol"/>
    <property type="evidence" value="ECO:0007669"/>
    <property type="project" value="TreeGrafter"/>
</dbReference>
<dbReference type="Pfam" id="PF01156">
    <property type="entry name" value="IU_nuc_hydro"/>
    <property type="match status" value="1"/>
</dbReference>
<dbReference type="SUPFAM" id="SSF53590">
    <property type="entry name" value="Nucleoside hydrolase"/>
    <property type="match status" value="1"/>
</dbReference>